<accession>A0A6G1EN48</accession>
<gene>
    <name evidence="1" type="ORF">E2562_020736</name>
</gene>
<evidence type="ECO:0000313" key="2">
    <source>
        <dbReference type="Proteomes" id="UP000479710"/>
    </source>
</evidence>
<dbReference type="EMBL" id="SPHZ02000003">
    <property type="protein sequence ID" value="KAF0926060.1"/>
    <property type="molecule type" value="Genomic_DNA"/>
</dbReference>
<comment type="caution">
    <text evidence="1">The sequence shown here is derived from an EMBL/GenBank/DDBJ whole genome shotgun (WGS) entry which is preliminary data.</text>
</comment>
<organism evidence="1 2">
    <name type="scientific">Oryza meyeriana var. granulata</name>
    <dbReference type="NCBI Taxonomy" id="110450"/>
    <lineage>
        <taxon>Eukaryota</taxon>
        <taxon>Viridiplantae</taxon>
        <taxon>Streptophyta</taxon>
        <taxon>Embryophyta</taxon>
        <taxon>Tracheophyta</taxon>
        <taxon>Spermatophyta</taxon>
        <taxon>Magnoliopsida</taxon>
        <taxon>Liliopsida</taxon>
        <taxon>Poales</taxon>
        <taxon>Poaceae</taxon>
        <taxon>BOP clade</taxon>
        <taxon>Oryzoideae</taxon>
        <taxon>Oryzeae</taxon>
        <taxon>Oryzinae</taxon>
        <taxon>Oryza</taxon>
        <taxon>Oryza meyeriana</taxon>
    </lineage>
</organism>
<keyword evidence="2" id="KW-1185">Reference proteome</keyword>
<proteinExistence type="predicted"/>
<dbReference type="Proteomes" id="UP000479710">
    <property type="component" value="Unassembled WGS sequence"/>
</dbReference>
<feature type="non-terminal residue" evidence="1">
    <location>
        <position position="77"/>
    </location>
</feature>
<sequence>MGNCMNTAAAASPDTNLAGERAFLLSSPSFPSDARLMLCSLCAFGNGYLFWKVPSAPHFGLFLSFLVLRELEIGLLF</sequence>
<name>A0A6G1EN48_9ORYZ</name>
<evidence type="ECO:0000313" key="1">
    <source>
        <dbReference type="EMBL" id="KAF0926060.1"/>
    </source>
</evidence>
<dbReference type="AlphaFoldDB" id="A0A6G1EN48"/>
<reference evidence="1 2" key="1">
    <citation type="submission" date="2019-11" db="EMBL/GenBank/DDBJ databases">
        <title>Whole genome sequence of Oryza granulata.</title>
        <authorList>
            <person name="Li W."/>
        </authorList>
    </citation>
    <scope>NUCLEOTIDE SEQUENCE [LARGE SCALE GENOMIC DNA]</scope>
    <source>
        <strain evidence="2">cv. Menghai</strain>
        <tissue evidence="1">Leaf</tissue>
    </source>
</reference>
<protein>
    <submittedName>
        <fullName evidence="1">Uncharacterized protein</fullName>
    </submittedName>
</protein>